<dbReference type="CDD" id="cd14014">
    <property type="entry name" value="STKc_PknB_like"/>
    <property type="match status" value="1"/>
</dbReference>
<dbReference type="EMBL" id="BSDZ01000013">
    <property type="protein sequence ID" value="GLI62433.1"/>
    <property type="molecule type" value="Genomic_DNA"/>
</dbReference>
<reference evidence="5 6" key="1">
    <citation type="journal article" date="2023" name="IScience">
        <title>Expanded male sex-determining region conserved during the evolution of homothallism in the green alga Volvox.</title>
        <authorList>
            <person name="Yamamoto K."/>
            <person name="Matsuzaki R."/>
            <person name="Mahakham W."/>
            <person name="Heman W."/>
            <person name="Sekimoto H."/>
            <person name="Kawachi M."/>
            <person name="Minakuchi Y."/>
            <person name="Toyoda A."/>
            <person name="Nozaki H."/>
        </authorList>
    </citation>
    <scope>NUCLEOTIDE SEQUENCE [LARGE SCALE GENOMIC DNA]</scope>
    <source>
        <strain evidence="5 6">NIES-4468</strain>
    </source>
</reference>
<proteinExistence type="predicted"/>
<dbReference type="InterPro" id="IPR051681">
    <property type="entry name" value="Ser/Thr_Kinases-Pseudokinases"/>
</dbReference>
<feature type="region of interest" description="Disordered" evidence="2">
    <location>
        <begin position="345"/>
        <end position="374"/>
    </location>
</feature>
<keyword evidence="1" id="KW-0067">ATP-binding</keyword>
<accession>A0ABQ5RXT1</accession>
<keyword evidence="6" id="KW-1185">Reference proteome</keyword>
<dbReference type="InterPro" id="IPR011009">
    <property type="entry name" value="Kinase-like_dom_sf"/>
</dbReference>
<evidence type="ECO:0000256" key="2">
    <source>
        <dbReference type="SAM" id="MobiDB-lite"/>
    </source>
</evidence>
<feature type="region of interest" description="Disordered" evidence="2">
    <location>
        <begin position="488"/>
        <end position="560"/>
    </location>
</feature>
<name>A0ABQ5RXT1_9CHLO</name>
<evidence type="ECO:0000256" key="3">
    <source>
        <dbReference type="SAM" id="Phobius"/>
    </source>
</evidence>
<feature type="region of interest" description="Disordered" evidence="2">
    <location>
        <begin position="649"/>
        <end position="672"/>
    </location>
</feature>
<dbReference type="SUPFAM" id="SSF56112">
    <property type="entry name" value="Protein kinase-like (PK-like)"/>
    <property type="match status" value="1"/>
</dbReference>
<feature type="domain" description="Protein kinase" evidence="4">
    <location>
        <begin position="581"/>
        <end position="871"/>
    </location>
</feature>
<dbReference type="Proteomes" id="UP001165090">
    <property type="component" value="Unassembled WGS sequence"/>
</dbReference>
<comment type="caution">
    <text evidence="5">The sequence shown here is derived from an EMBL/GenBank/DDBJ whole genome shotgun (WGS) entry which is preliminary data.</text>
</comment>
<feature type="compositionally biased region" description="Low complexity" evidence="2">
    <location>
        <begin position="446"/>
        <end position="466"/>
    </location>
</feature>
<organism evidence="5 6">
    <name type="scientific">Volvox africanus</name>
    <dbReference type="NCBI Taxonomy" id="51714"/>
    <lineage>
        <taxon>Eukaryota</taxon>
        <taxon>Viridiplantae</taxon>
        <taxon>Chlorophyta</taxon>
        <taxon>core chlorophytes</taxon>
        <taxon>Chlorophyceae</taxon>
        <taxon>CS clade</taxon>
        <taxon>Chlamydomonadales</taxon>
        <taxon>Volvocaceae</taxon>
        <taxon>Volvox</taxon>
    </lineage>
</organism>
<gene>
    <name evidence="5" type="ORF">VaNZ11_005052</name>
</gene>
<feature type="non-terminal residue" evidence="5">
    <location>
        <position position="1"/>
    </location>
</feature>
<evidence type="ECO:0000256" key="1">
    <source>
        <dbReference type="PROSITE-ProRule" id="PRU10141"/>
    </source>
</evidence>
<dbReference type="PROSITE" id="PS50011">
    <property type="entry name" value="PROTEIN_KINASE_DOM"/>
    <property type="match status" value="1"/>
</dbReference>
<dbReference type="Gene3D" id="3.30.200.20">
    <property type="entry name" value="Phosphorylase Kinase, domain 1"/>
    <property type="match status" value="1"/>
</dbReference>
<dbReference type="PROSITE" id="PS00107">
    <property type="entry name" value="PROTEIN_KINASE_ATP"/>
    <property type="match status" value="1"/>
</dbReference>
<keyword evidence="3" id="KW-0812">Transmembrane</keyword>
<dbReference type="PANTHER" id="PTHR44329:SF214">
    <property type="entry name" value="PROTEIN KINASE DOMAIN-CONTAINING PROTEIN"/>
    <property type="match status" value="1"/>
</dbReference>
<dbReference type="Gene3D" id="1.10.510.10">
    <property type="entry name" value="Transferase(Phosphotransferase) domain 1"/>
    <property type="match status" value="1"/>
</dbReference>
<evidence type="ECO:0000313" key="5">
    <source>
        <dbReference type="EMBL" id="GLI62433.1"/>
    </source>
</evidence>
<dbReference type="PANTHER" id="PTHR44329">
    <property type="entry name" value="SERINE/THREONINE-PROTEIN KINASE TNNI3K-RELATED"/>
    <property type="match status" value="1"/>
</dbReference>
<dbReference type="InterPro" id="IPR000719">
    <property type="entry name" value="Prot_kinase_dom"/>
</dbReference>
<feature type="compositionally biased region" description="Gly residues" evidence="2">
    <location>
        <begin position="514"/>
        <end position="523"/>
    </location>
</feature>
<feature type="transmembrane region" description="Helical" evidence="3">
    <location>
        <begin position="311"/>
        <end position="335"/>
    </location>
</feature>
<sequence>IGYLTSVKKNVHLIPQKVVIDSFTCPYSDTEHERKDMAMKASMRFILLLACFALVWCQAALGTYVQTTTELFVALGELSITNIFLNDTLTVNAKDWPRTVNITRSVLVSATSERLAAKKYVLLDFKNVAMMFQLVPGVNLTFRGLELVNHYDTVGPTFRPLRQSVGATVIFSDCVQRRRAGLPLKAAIVNMREATRPTGVSGGQVCVAIRNFTYTSTRSPSLIAVPDAVNMSDYSTTVTPDSSLAYQNLYYGGYTYTTVNSYYFVDNIVSDECLAVRPGTECVTLLLQQLDGVRAGADGGETGKSRASSTVVVVVAVVVPVAVIVLAAATAAVLFRRWRQRRWRRRRQRQGESKQPMSSRDLEDGGGKGRSPPSLATVHDSGCIFLGLEEDQQLPEWSPLAADVVEEEEEDGITGRKPIGTATWAGSSNFADTDFISSPLAGIGDQQQQHQQHQQHQGRLATSTSDAAWASASASCARGSELLRPAMSTQVFNGGGGGGDEDNRGSRPGDGAAAEGGGSGGGAATAVRVGGDGGRQAAAAADRDPTNSDRGSGGAAAPPDMQAELGRMAQELRASVKDEAIKLETVIGYGSFGTVYKGTWQGLPVAVKTLVFSISNENRRRALQEAALCASINHPNVVATYSSELQPLATLGTGPPSATSAEDGPQISGNGGECDLSRIVEWRLYIVQEFADGGPLGKLYGNKALWPSPGVVNLPAVVGLALGITTALSHLHSKRIIHGDLNPNNVLLKRDDTEPSGYVVKVGDFGLSVMLPQNRSHLSNLRMGTMFYMCPAVVIKGQVGPPSDVFSLGVILWELYHGRRAGIRTPQGPRYSSIFPAFPPACPEAYRAIALHCLQRQPQNRPSAAQVELYLQHLMSNMAAPTAAPAAAPFISGNFTPPPVQGVAGGSPGPIDP</sequence>
<keyword evidence="1" id="KW-0547">Nucleotide-binding</keyword>
<keyword evidence="3" id="KW-1133">Transmembrane helix</keyword>
<protein>
    <recommendedName>
        <fullName evidence="4">Protein kinase domain-containing protein</fullName>
    </recommendedName>
</protein>
<feature type="region of interest" description="Disordered" evidence="2">
    <location>
        <begin position="433"/>
        <end position="466"/>
    </location>
</feature>
<feature type="compositionally biased region" description="Low complexity" evidence="2">
    <location>
        <begin position="524"/>
        <end position="540"/>
    </location>
</feature>
<evidence type="ECO:0000259" key="4">
    <source>
        <dbReference type="PROSITE" id="PS50011"/>
    </source>
</evidence>
<feature type="transmembrane region" description="Helical" evidence="3">
    <location>
        <begin position="45"/>
        <end position="65"/>
    </location>
</feature>
<dbReference type="Pfam" id="PF00069">
    <property type="entry name" value="Pkinase"/>
    <property type="match status" value="1"/>
</dbReference>
<keyword evidence="3" id="KW-0472">Membrane</keyword>
<evidence type="ECO:0000313" key="6">
    <source>
        <dbReference type="Proteomes" id="UP001165090"/>
    </source>
</evidence>
<feature type="binding site" evidence="1">
    <location>
        <position position="608"/>
    </location>
    <ligand>
        <name>ATP</name>
        <dbReference type="ChEBI" id="CHEBI:30616"/>
    </ligand>
</feature>
<dbReference type="InterPro" id="IPR017441">
    <property type="entry name" value="Protein_kinase_ATP_BS"/>
</dbReference>